<evidence type="ECO:0000259" key="10">
    <source>
        <dbReference type="Pfam" id="PF04095"/>
    </source>
</evidence>
<dbReference type="InterPro" id="IPR007229">
    <property type="entry name" value="Nic_PRibTrfase-Fam"/>
</dbReference>
<evidence type="ECO:0000313" key="13">
    <source>
        <dbReference type="Proteomes" id="UP000216195"/>
    </source>
</evidence>
<dbReference type="Proteomes" id="UP000216195">
    <property type="component" value="Unassembled WGS sequence"/>
</dbReference>
<feature type="domain" description="Nicotinate/nicotinamide phosphoribosyltransferase" evidence="10">
    <location>
        <begin position="151"/>
        <end position="342"/>
    </location>
</feature>
<evidence type="ECO:0000256" key="5">
    <source>
        <dbReference type="ARBA" id="ARBA00022598"/>
    </source>
</evidence>
<dbReference type="InterPro" id="IPR040727">
    <property type="entry name" value="NAPRTase_N"/>
</dbReference>
<keyword evidence="6 9" id="KW-0662">Pyridine nucleotide biosynthesis</keyword>
<dbReference type="Gene3D" id="3.20.20.70">
    <property type="entry name" value="Aldolase class I"/>
    <property type="match status" value="1"/>
</dbReference>
<dbReference type="InterPro" id="IPR006405">
    <property type="entry name" value="Nic_PRibTrfase_pncB"/>
</dbReference>
<evidence type="ECO:0000256" key="7">
    <source>
        <dbReference type="ARBA" id="ARBA00022679"/>
    </source>
</evidence>
<protein>
    <recommendedName>
        <fullName evidence="3 9">Nicotinate phosphoribosyltransferase</fullName>
        <ecNumber evidence="3 9">6.3.4.21</ecNumber>
    </recommendedName>
</protein>
<dbReference type="EMBL" id="NCWU01000003">
    <property type="protein sequence ID" value="PAK86211.1"/>
    <property type="molecule type" value="Genomic_DNA"/>
</dbReference>
<evidence type="ECO:0000313" key="12">
    <source>
        <dbReference type="EMBL" id="PAK86211.1"/>
    </source>
</evidence>
<dbReference type="PANTHER" id="PTHR11098">
    <property type="entry name" value="NICOTINATE PHOSPHORIBOSYLTRANSFERASE"/>
    <property type="match status" value="1"/>
</dbReference>
<accession>A0AAE5NI04</accession>
<evidence type="ECO:0000256" key="4">
    <source>
        <dbReference type="ARBA" id="ARBA00022553"/>
    </source>
</evidence>
<dbReference type="Pfam" id="PF04095">
    <property type="entry name" value="NAPRTase"/>
    <property type="match status" value="1"/>
</dbReference>
<sequence length="432" mass="46249">MATTSLLTDHYELTMLQAALASGTAHRRCTFEVFTRRLPAGRRYGVLAGTGRFLEGLQSFRFDDEDLSFLASRNVVNAQTLKYLENFRFTGNIRGYVEGEIFFPHSPVVQVEATFAEACVLETYLLSILNYDSAVASAASRMTAAAGHRPCIEMGSRRAHERAAVSAARAAAIAGFTATSNLEAGRRYGLHTLGTSAHAFTLLYDSEREAFEAQLQSLGARTTLLADTYDVENAVRLGVELAGEELGGVRLDSGDLVASAQRVRELLDSLGNHNTKITVTSDLDEYAIASLAAAPVDSYGVGTRLVTGSGAPTSAMVYKLVERENTAGELEPVAKTSAGKRSLGGAKQAARRHNSLGIATAELIGTGNNPAALENTRDLIRDFVVSGELLPGFTGEEAVRNATERHSASLAELPESARRLSEGEPVIPTEFI</sequence>
<evidence type="ECO:0000256" key="9">
    <source>
        <dbReference type="RuleBase" id="RU365100"/>
    </source>
</evidence>
<comment type="function">
    <text evidence="9">Catalyzes the first step in the biosynthesis of NAD from nicotinic acid, the ATP-dependent synthesis of beta-nicotinate D-ribonucleotide from nicotinate and 5-phospho-D-ribose 1-phosphate.</text>
</comment>
<proteinExistence type="inferred from homology"/>
<keyword evidence="4" id="KW-0597">Phosphoprotein</keyword>
<dbReference type="PIRSF" id="PIRSF000484">
    <property type="entry name" value="NAPRT"/>
    <property type="match status" value="1"/>
</dbReference>
<evidence type="ECO:0000256" key="3">
    <source>
        <dbReference type="ARBA" id="ARBA00013236"/>
    </source>
</evidence>
<comment type="PTM">
    <text evidence="9">Transiently phosphorylated on a His residue during the reaction cycle. Phosphorylation strongly increases the affinity for substrates and increases the rate of nicotinate D-ribonucleotide production. Dephosphorylation regenerates the low-affinity form of the enzyme, leading to product release.</text>
</comment>
<dbReference type="GO" id="GO:0034355">
    <property type="term" value="P:NAD+ biosynthetic process via the salvage pathway"/>
    <property type="evidence" value="ECO:0007669"/>
    <property type="project" value="TreeGrafter"/>
</dbReference>
<dbReference type="SUPFAM" id="SSF51690">
    <property type="entry name" value="Nicotinate/Quinolinate PRTase C-terminal domain-like"/>
    <property type="match status" value="1"/>
</dbReference>
<evidence type="ECO:0000256" key="2">
    <source>
        <dbReference type="ARBA" id="ARBA00010897"/>
    </source>
</evidence>
<evidence type="ECO:0000259" key="11">
    <source>
        <dbReference type="Pfam" id="PF17767"/>
    </source>
</evidence>
<keyword evidence="12" id="KW-0328">Glycosyltransferase</keyword>
<keyword evidence="5 9" id="KW-0436">Ligase</keyword>
<name>A0AAE5NI04_9MICC</name>
<dbReference type="GO" id="GO:0004516">
    <property type="term" value="F:nicotinate phosphoribosyltransferase activity"/>
    <property type="evidence" value="ECO:0007669"/>
    <property type="project" value="UniProtKB-UniRule"/>
</dbReference>
<dbReference type="AlphaFoldDB" id="A0AAE5NI04"/>
<dbReference type="GO" id="GO:0005829">
    <property type="term" value="C:cytosol"/>
    <property type="evidence" value="ECO:0007669"/>
    <property type="project" value="TreeGrafter"/>
</dbReference>
<comment type="caution">
    <text evidence="12">The sequence shown here is derived from an EMBL/GenBank/DDBJ whole genome shotgun (WGS) entry which is preliminary data.</text>
</comment>
<dbReference type="Pfam" id="PF17767">
    <property type="entry name" value="NAPRTase_N"/>
    <property type="match status" value="1"/>
</dbReference>
<dbReference type="InterPro" id="IPR013785">
    <property type="entry name" value="Aldolase_TIM"/>
</dbReference>
<evidence type="ECO:0000256" key="1">
    <source>
        <dbReference type="ARBA" id="ARBA00004952"/>
    </source>
</evidence>
<comment type="similarity">
    <text evidence="2 9">Belongs to the NAPRTase family.</text>
</comment>
<comment type="pathway">
    <text evidence="1 9">Cofactor biosynthesis; NAD(+) biosynthesis; nicotinate D-ribonucleotide from nicotinate: step 1/1.</text>
</comment>
<comment type="catalytic activity">
    <reaction evidence="8 9">
        <text>5-phospho-alpha-D-ribose 1-diphosphate + nicotinate + ATP + H2O = nicotinate beta-D-ribonucleotide + ADP + phosphate + diphosphate</text>
        <dbReference type="Rhea" id="RHEA:36163"/>
        <dbReference type="ChEBI" id="CHEBI:15377"/>
        <dbReference type="ChEBI" id="CHEBI:30616"/>
        <dbReference type="ChEBI" id="CHEBI:32544"/>
        <dbReference type="ChEBI" id="CHEBI:33019"/>
        <dbReference type="ChEBI" id="CHEBI:43474"/>
        <dbReference type="ChEBI" id="CHEBI:57502"/>
        <dbReference type="ChEBI" id="CHEBI:58017"/>
        <dbReference type="ChEBI" id="CHEBI:456216"/>
        <dbReference type="EC" id="6.3.4.21"/>
    </reaction>
</comment>
<dbReference type="NCBIfam" id="TIGR01513">
    <property type="entry name" value="NAPRTase_put"/>
    <property type="match status" value="1"/>
</dbReference>
<dbReference type="GO" id="GO:0016757">
    <property type="term" value="F:glycosyltransferase activity"/>
    <property type="evidence" value="ECO:0007669"/>
    <property type="project" value="UniProtKB-KW"/>
</dbReference>
<reference evidence="12 13" key="1">
    <citation type="submission" date="2017-04" db="EMBL/GenBank/DDBJ databases">
        <title>Kefir bacterial isolates.</title>
        <authorList>
            <person name="Kim Y."/>
            <person name="Blasche S."/>
            <person name="Patil K.R."/>
        </authorList>
    </citation>
    <scope>NUCLEOTIDE SEQUENCE [LARGE SCALE GENOMIC DNA]</scope>
    <source>
        <strain evidence="12 13">OG2-1</strain>
    </source>
</reference>
<organism evidence="12 13">
    <name type="scientific">Rothia dentocariosa</name>
    <dbReference type="NCBI Taxonomy" id="2047"/>
    <lineage>
        <taxon>Bacteria</taxon>
        <taxon>Bacillati</taxon>
        <taxon>Actinomycetota</taxon>
        <taxon>Actinomycetes</taxon>
        <taxon>Micrococcales</taxon>
        <taxon>Micrococcaceae</taxon>
        <taxon>Rothia</taxon>
    </lineage>
</organism>
<dbReference type="InterPro" id="IPR041525">
    <property type="entry name" value="N/Namide_PRibTrfase"/>
</dbReference>
<keyword evidence="7 9" id="KW-0808">Transferase</keyword>
<gene>
    <name evidence="12" type="ORF">B8W87_03580</name>
</gene>
<dbReference type="PANTHER" id="PTHR11098:SF8">
    <property type="entry name" value="NICOTINATE PHOSPHORIBOSYLTRANSFERASE PNCB1"/>
    <property type="match status" value="1"/>
</dbReference>
<dbReference type="EC" id="6.3.4.21" evidence="3 9"/>
<evidence type="ECO:0000256" key="6">
    <source>
        <dbReference type="ARBA" id="ARBA00022642"/>
    </source>
</evidence>
<dbReference type="Gene3D" id="3.20.140.10">
    <property type="entry name" value="nicotinate phosphoribosyltransferase"/>
    <property type="match status" value="1"/>
</dbReference>
<evidence type="ECO:0000256" key="8">
    <source>
        <dbReference type="ARBA" id="ARBA00048668"/>
    </source>
</evidence>
<feature type="domain" description="Nicotinate phosphoribosyltransferase N-terminal" evidence="11">
    <location>
        <begin position="6"/>
        <end position="130"/>
    </location>
</feature>
<dbReference type="NCBIfam" id="NF009131">
    <property type="entry name" value="PRK12484.1"/>
    <property type="match status" value="1"/>
</dbReference>
<dbReference type="InterPro" id="IPR036068">
    <property type="entry name" value="Nicotinate_pribotase-like_C"/>
</dbReference>
<dbReference type="SUPFAM" id="SSF54675">
    <property type="entry name" value="Nicotinate/Quinolinate PRTase N-terminal domain-like"/>
    <property type="match status" value="1"/>
</dbReference>
<dbReference type="NCBIfam" id="NF006698">
    <property type="entry name" value="PRK09243.1-5"/>
    <property type="match status" value="1"/>
</dbReference>